<keyword evidence="2" id="KW-0812">Transmembrane</keyword>
<evidence type="ECO:0000256" key="2">
    <source>
        <dbReference type="SAM" id="Phobius"/>
    </source>
</evidence>
<evidence type="ECO:0000313" key="3">
    <source>
        <dbReference type="EMBL" id="QHU21157.1"/>
    </source>
</evidence>
<dbReference type="EMBL" id="MN740981">
    <property type="protein sequence ID" value="QHU21157.1"/>
    <property type="molecule type" value="Genomic_DNA"/>
</dbReference>
<dbReference type="AlphaFoldDB" id="A0A6C0KWU9"/>
<keyword evidence="2" id="KW-0472">Membrane</keyword>
<protein>
    <submittedName>
        <fullName evidence="3">Uncharacterized protein</fullName>
    </submittedName>
</protein>
<proteinExistence type="predicted"/>
<evidence type="ECO:0000256" key="1">
    <source>
        <dbReference type="SAM" id="MobiDB-lite"/>
    </source>
</evidence>
<name>A0A6C0KWU9_9ZZZZ</name>
<feature type="compositionally biased region" description="Polar residues" evidence="1">
    <location>
        <begin position="78"/>
        <end position="97"/>
    </location>
</feature>
<organism evidence="3">
    <name type="scientific">viral metagenome</name>
    <dbReference type="NCBI Taxonomy" id="1070528"/>
    <lineage>
        <taxon>unclassified sequences</taxon>
        <taxon>metagenomes</taxon>
        <taxon>organismal metagenomes</taxon>
    </lineage>
</organism>
<keyword evidence="2" id="KW-1133">Transmembrane helix</keyword>
<sequence length="209" mass="22039">MIAIPNNNILLIVSLLLFIGIIALILYECKCNVGGAGGVGVGGSGTAGVAEKFAVAEITSINGPSVGPNVGPSGAPDTSYNSGVSTGPNDPQPNTNIAARKPTKVIAGDSKDKADSSPNDFEKLSKMGLTDNEAEIFHGLRTKNLTDESINNLIDSGVITEKLIEKFLAYVDSMPTSQEKMTVADFIKEDDHDVPLKEKFTNYTGFAYL</sequence>
<feature type="region of interest" description="Disordered" evidence="1">
    <location>
        <begin position="65"/>
        <end position="100"/>
    </location>
</feature>
<reference evidence="3" key="1">
    <citation type="journal article" date="2020" name="Nature">
        <title>Giant virus diversity and host interactions through global metagenomics.</title>
        <authorList>
            <person name="Schulz F."/>
            <person name="Roux S."/>
            <person name="Paez-Espino D."/>
            <person name="Jungbluth S."/>
            <person name="Walsh D.A."/>
            <person name="Denef V.J."/>
            <person name="McMahon K.D."/>
            <person name="Konstantinidis K.T."/>
            <person name="Eloe-Fadrosh E.A."/>
            <person name="Kyrpides N.C."/>
            <person name="Woyke T."/>
        </authorList>
    </citation>
    <scope>NUCLEOTIDE SEQUENCE</scope>
    <source>
        <strain evidence="3">GVMAG-S-3300013094-100</strain>
    </source>
</reference>
<accession>A0A6C0KWU9</accession>
<feature type="transmembrane region" description="Helical" evidence="2">
    <location>
        <begin position="9"/>
        <end position="27"/>
    </location>
</feature>
<feature type="compositionally biased region" description="Low complexity" evidence="1">
    <location>
        <begin position="65"/>
        <end position="76"/>
    </location>
</feature>